<proteinExistence type="predicted"/>
<dbReference type="EMBL" id="JANBQF010000378">
    <property type="protein sequence ID" value="KAJ2001677.1"/>
    <property type="molecule type" value="Genomic_DNA"/>
</dbReference>
<gene>
    <name evidence="2" type="ORF">H4R26_004000</name>
</gene>
<keyword evidence="1" id="KW-0732">Signal</keyword>
<feature type="chain" id="PRO_5040815915" evidence="1">
    <location>
        <begin position="17"/>
        <end position="110"/>
    </location>
</feature>
<evidence type="ECO:0000313" key="3">
    <source>
        <dbReference type="Proteomes" id="UP001150907"/>
    </source>
</evidence>
<dbReference type="OrthoDB" id="5521052at2759"/>
<organism evidence="2 3">
    <name type="scientific">Coemansia thaxteri</name>
    <dbReference type="NCBI Taxonomy" id="2663907"/>
    <lineage>
        <taxon>Eukaryota</taxon>
        <taxon>Fungi</taxon>
        <taxon>Fungi incertae sedis</taxon>
        <taxon>Zoopagomycota</taxon>
        <taxon>Kickxellomycotina</taxon>
        <taxon>Kickxellomycetes</taxon>
        <taxon>Kickxellales</taxon>
        <taxon>Kickxellaceae</taxon>
        <taxon>Coemansia</taxon>
    </lineage>
</organism>
<dbReference type="Proteomes" id="UP001150907">
    <property type="component" value="Unassembled WGS sequence"/>
</dbReference>
<dbReference type="AlphaFoldDB" id="A0A9W8BH11"/>
<name>A0A9W8BH11_9FUNG</name>
<accession>A0A9W8BH11</accession>
<sequence length="110" mass="12013">MKILASILLLAGAAFAGIAEDKAKIGTIARSVIPTNMAPKEYIGAFQQLAVAFEDRAAAKELNADLKTPELAHGLRALLSDVERAMWVFYDDKETLSYLRLLSSRIKSSM</sequence>
<comment type="caution">
    <text evidence="2">The sequence shown here is derived from an EMBL/GenBank/DDBJ whole genome shotgun (WGS) entry which is preliminary data.</text>
</comment>
<evidence type="ECO:0000313" key="2">
    <source>
        <dbReference type="EMBL" id="KAJ2001677.1"/>
    </source>
</evidence>
<reference evidence="2" key="1">
    <citation type="submission" date="2022-07" db="EMBL/GenBank/DDBJ databases">
        <title>Phylogenomic reconstructions and comparative analyses of Kickxellomycotina fungi.</title>
        <authorList>
            <person name="Reynolds N.K."/>
            <person name="Stajich J.E."/>
            <person name="Barry K."/>
            <person name="Grigoriev I.V."/>
            <person name="Crous P."/>
            <person name="Smith M.E."/>
        </authorList>
    </citation>
    <scope>NUCLEOTIDE SEQUENCE</scope>
    <source>
        <strain evidence="2">IMI 214461</strain>
    </source>
</reference>
<keyword evidence="3" id="KW-1185">Reference proteome</keyword>
<evidence type="ECO:0000256" key="1">
    <source>
        <dbReference type="SAM" id="SignalP"/>
    </source>
</evidence>
<protein>
    <submittedName>
        <fullName evidence="2">Uncharacterized protein</fullName>
    </submittedName>
</protein>
<feature type="signal peptide" evidence="1">
    <location>
        <begin position="1"/>
        <end position="16"/>
    </location>
</feature>